<dbReference type="NCBIfam" id="TIGR02158">
    <property type="entry name" value="PA_CoA_Oxy3"/>
    <property type="match status" value="1"/>
</dbReference>
<keyword evidence="2" id="KW-1185">Reference proteome</keyword>
<accession>A0A7W7RBB6</accession>
<dbReference type="EMBL" id="JACHJV010000002">
    <property type="protein sequence ID" value="MBB4928226.1"/>
    <property type="molecule type" value="Genomic_DNA"/>
</dbReference>
<dbReference type="GO" id="GO:0097266">
    <property type="term" value="F:phenylacetyl-CoA 1,2-epoxidase activity"/>
    <property type="evidence" value="ECO:0007669"/>
    <property type="project" value="UniProtKB-EC"/>
</dbReference>
<dbReference type="Proteomes" id="UP000540506">
    <property type="component" value="Unassembled WGS sequence"/>
</dbReference>
<evidence type="ECO:0000313" key="1">
    <source>
        <dbReference type="EMBL" id="MBB4928226.1"/>
    </source>
</evidence>
<dbReference type="AlphaFoldDB" id="A0A7W7RBB6"/>
<dbReference type="PANTHER" id="PTHR30458">
    <property type="entry name" value="PHENYLACETIC ACID DEGRADATION PROTEIN PAA"/>
    <property type="match status" value="1"/>
</dbReference>
<evidence type="ECO:0000313" key="2">
    <source>
        <dbReference type="Proteomes" id="UP000540506"/>
    </source>
</evidence>
<reference evidence="1 2" key="1">
    <citation type="submission" date="2020-08" db="EMBL/GenBank/DDBJ databases">
        <title>Sequencing the genomes of 1000 actinobacteria strains.</title>
        <authorList>
            <person name="Klenk H.-P."/>
        </authorList>
    </citation>
    <scope>NUCLEOTIDE SEQUENCE [LARGE SCALE GENOMIC DNA]</scope>
    <source>
        <strain evidence="1 2">DSM 41654</strain>
    </source>
</reference>
<dbReference type="EC" id="1.14.13.149" evidence="1"/>
<proteinExistence type="predicted"/>
<comment type="caution">
    <text evidence="1">The sequence shown here is derived from an EMBL/GenBank/DDBJ whole genome shotgun (WGS) entry which is preliminary data.</text>
</comment>
<dbReference type="PANTHER" id="PTHR30458:SF0">
    <property type="entry name" value="1,2-PHENYLACETYL-COA EPOXIDASE, SUBUNIT C"/>
    <property type="match status" value="1"/>
</dbReference>
<dbReference type="InterPro" id="IPR052703">
    <property type="entry name" value="Aromatic_CoA_ox/epox"/>
</dbReference>
<dbReference type="InterPro" id="IPR012347">
    <property type="entry name" value="Ferritin-like"/>
</dbReference>
<dbReference type="RefSeq" id="WP_184945214.1">
    <property type="nucleotide sequence ID" value="NZ_JACHJV010000002.1"/>
</dbReference>
<protein>
    <submittedName>
        <fullName evidence="1">Ring-1,2-phenylacetyl-CoA epoxidase subunit PaaC</fullName>
        <ecNumber evidence="1">1.14.13.149</ecNumber>
    </submittedName>
</protein>
<keyword evidence="1" id="KW-0560">Oxidoreductase</keyword>
<dbReference type="PIRSF" id="PIRSF037834">
    <property type="entry name" value="PA_CoA_Oase3"/>
    <property type="match status" value="1"/>
</dbReference>
<gene>
    <name evidence="1" type="ORF">FHR34_007321</name>
</gene>
<dbReference type="Pfam" id="PF05138">
    <property type="entry name" value="PaaA_PaaC"/>
    <property type="match status" value="1"/>
</dbReference>
<name>A0A7W7RBB6_KITKI</name>
<dbReference type="GO" id="GO:0010124">
    <property type="term" value="P:phenylacetate catabolic process"/>
    <property type="evidence" value="ECO:0007669"/>
    <property type="project" value="InterPro"/>
</dbReference>
<sequence>MPETDTYGDTLLCRDLAAYTLRLGDDALVLAQRLCEWITHAPTVEEDLALSNIALDLLGQARVLYAQSGRHDGTGRDEDDLAYGREPSEFRNVLLVELPKGDFADLIARQLVWTHHCLLLHTALRGAADPELAALAERAVEETRYHRSHADRWVACLAHGTPQSKRRLQAALDRVWPYTDELFEADALVRRLAEHGAVASPTTLRESWEREMTTVLAQAGLRMPTVTGHQCGGRRGAHTATFGDLVAELREVRCAHPGGTW</sequence>
<dbReference type="GO" id="GO:0005829">
    <property type="term" value="C:cytosol"/>
    <property type="evidence" value="ECO:0007669"/>
    <property type="project" value="TreeGrafter"/>
</dbReference>
<dbReference type="InterPro" id="IPR011882">
    <property type="entry name" value="PaaC"/>
</dbReference>
<organism evidence="1 2">
    <name type="scientific">Kitasatospora kifunensis</name>
    <name type="common">Streptomyces kifunensis</name>
    <dbReference type="NCBI Taxonomy" id="58351"/>
    <lineage>
        <taxon>Bacteria</taxon>
        <taxon>Bacillati</taxon>
        <taxon>Actinomycetota</taxon>
        <taxon>Actinomycetes</taxon>
        <taxon>Kitasatosporales</taxon>
        <taxon>Streptomycetaceae</taxon>
        <taxon>Kitasatospora</taxon>
    </lineage>
</organism>
<dbReference type="InterPro" id="IPR007814">
    <property type="entry name" value="PaaA_PaaC"/>
</dbReference>
<dbReference type="SUPFAM" id="SSF47240">
    <property type="entry name" value="Ferritin-like"/>
    <property type="match status" value="1"/>
</dbReference>
<dbReference type="InterPro" id="IPR009078">
    <property type="entry name" value="Ferritin-like_SF"/>
</dbReference>
<dbReference type="Gene3D" id="1.20.1260.10">
    <property type="match status" value="1"/>
</dbReference>